<keyword evidence="5" id="KW-1185">Reference proteome</keyword>
<dbReference type="Proteomes" id="UP001152795">
    <property type="component" value="Unassembled WGS sequence"/>
</dbReference>
<protein>
    <submittedName>
        <fullName evidence="4">Uncharacterized protein</fullName>
    </submittedName>
</protein>
<feature type="chain" id="PRO_5043411457" evidence="3">
    <location>
        <begin position="27"/>
        <end position="176"/>
    </location>
</feature>
<proteinExistence type="predicted"/>
<keyword evidence="2" id="KW-0812">Transmembrane</keyword>
<dbReference type="AlphaFoldDB" id="A0A6S7HR56"/>
<feature type="signal peptide" evidence="3">
    <location>
        <begin position="1"/>
        <end position="26"/>
    </location>
</feature>
<sequence>MTYIKKSTVICVIFLVLWGVSSLVEAYDRCYSHSRCTSRYRSYKYCCKSKSSSYNTCRDSCVGLSCNSDTDRAPRECCDSSTDKCKTGKCDVSDDWIIAGIVIGVAVVAAIPAGIVFCCRRAARASRRPAHDGIIVAQPAIIGTTVLQTQQQNPVEQGQPMHFQNPQPYPKQPLPY</sequence>
<gene>
    <name evidence="4" type="ORF">PACLA_8A041397</name>
</gene>
<keyword evidence="2" id="KW-1133">Transmembrane helix</keyword>
<evidence type="ECO:0000313" key="4">
    <source>
        <dbReference type="EMBL" id="CAB3996407.1"/>
    </source>
</evidence>
<keyword evidence="3" id="KW-0732">Signal</keyword>
<evidence type="ECO:0000256" key="3">
    <source>
        <dbReference type="SAM" id="SignalP"/>
    </source>
</evidence>
<feature type="compositionally biased region" description="Pro residues" evidence="1">
    <location>
        <begin position="167"/>
        <end position="176"/>
    </location>
</feature>
<dbReference type="EMBL" id="CACRXK020002863">
    <property type="protein sequence ID" value="CAB3996407.1"/>
    <property type="molecule type" value="Genomic_DNA"/>
</dbReference>
<organism evidence="4 5">
    <name type="scientific">Paramuricea clavata</name>
    <name type="common">Red gorgonian</name>
    <name type="synonym">Violescent sea-whip</name>
    <dbReference type="NCBI Taxonomy" id="317549"/>
    <lineage>
        <taxon>Eukaryota</taxon>
        <taxon>Metazoa</taxon>
        <taxon>Cnidaria</taxon>
        <taxon>Anthozoa</taxon>
        <taxon>Octocorallia</taxon>
        <taxon>Malacalcyonacea</taxon>
        <taxon>Plexauridae</taxon>
        <taxon>Paramuricea</taxon>
    </lineage>
</organism>
<name>A0A6S7HR56_PARCT</name>
<feature type="region of interest" description="Disordered" evidence="1">
    <location>
        <begin position="149"/>
        <end position="176"/>
    </location>
</feature>
<evidence type="ECO:0000256" key="2">
    <source>
        <dbReference type="SAM" id="Phobius"/>
    </source>
</evidence>
<evidence type="ECO:0000313" key="5">
    <source>
        <dbReference type="Proteomes" id="UP001152795"/>
    </source>
</evidence>
<keyword evidence="2" id="KW-0472">Membrane</keyword>
<evidence type="ECO:0000256" key="1">
    <source>
        <dbReference type="SAM" id="MobiDB-lite"/>
    </source>
</evidence>
<comment type="caution">
    <text evidence="4">The sequence shown here is derived from an EMBL/GenBank/DDBJ whole genome shotgun (WGS) entry which is preliminary data.</text>
</comment>
<reference evidence="4" key="1">
    <citation type="submission" date="2020-04" db="EMBL/GenBank/DDBJ databases">
        <authorList>
            <person name="Alioto T."/>
            <person name="Alioto T."/>
            <person name="Gomez Garrido J."/>
        </authorList>
    </citation>
    <scope>NUCLEOTIDE SEQUENCE</scope>
    <source>
        <strain evidence="4">A484AB</strain>
    </source>
</reference>
<feature type="transmembrane region" description="Helical" evidence="2">
    <location>
        <begin position="96"/>
        <end position="119"/>
    </location>
</feature>
<accession>A0A6S7HR56</accession>
<feature type="compositionally biased region" description="Polar residues" evidence="1">
    <location>
        <begin position="149"/>
        <end position="166"/>
    </location>
</feature>